<protein>
    <recommendedName>
        <fullName evidence="2">DUF659 domain-containing protein</fullName>
    </recommendedName>
</protein>
<reference evidence="3" key="1">
    <citation type="submission" date="2020-03" db="EMBL/GenBank/DDBJ databases">
        <title>Hybrid Assembly of Korean Phytophthora infestans isolates.</title>
        <authorList>
            <person name="Prokchorchik M."/>
            <person name="Lee Y."/>
            <person name="Seo J."/>
            <person name="Cho J.-H."/>
            <person name="Park Y.-E."/>
            <person name="Jang D.-C."/>
            <person name="Im J.-S."/>
            <person name="Choi J.-G."/>
            <person name="Park H.-J."/>
            <person name="Lee G.-B."/>
            <person name="Lee Y.-G."/>
            <person name="Hong S.-Y."/>
            <person name="Cho K."/>
            <person name="Sohn K.H."/>
        </authorList>
    </citation>
    <scope>NUCLEOTIDE SEQUENCE</scope>
    <source>
        <strain evidence="3">KR_2_A2</strain>
    </source>
</reference>
<keyword evidence="1" id="KW-0732">Signal</keyword>
<evidence type="ECO:0000313" key="3">
    <source>
        <dbReference type="EMBL" id="KAF4145453.1"/>
    </source>
</evidence>
<feature type="chain" id="PRO_5035946484" description="DUF659 domain-containing protein" evidence="1">
    <location>
        <begin position="17"/>
        <end position="208"/>
    </location>
</feature>
<comment type="caution">
    <text evidence="3">The sequence shown here is derived from an EMBL/GenBank/DDBJ whole genome shotgun (WGS) entry which is preliminary data.</text>
</comment>
<dbReference type="EMBL" id="JAACNO010000729">
    <property type="protein sequence ID" value="KAF4145453.1"/>
    <property type="molecule type" value="Genomic_DNA"/>
</dbReference>
<name>A0A8S9UYN0_PHYIN</name>
<dbReference type="Pfam" id="PF04937">
    <property type="entry name" value="DUF659"/>
    <property type="match status" value="1"/>
</dbReference>
<organism evidence="3 4">
    <name type="scientific">Phytophthora infestans</name>
    <name type="common">Potato late blight agent</name>
    <name type="synonym">Botrytis infestans</name>
    <dbReference type="NCBI Taxonomy" id="4787"/>
    <lineage>
        <taxon>Eukaryota</taxon>
        <taxon>Sar</taxon>
        <taxon>Stramenopiles</taxon>
        <taxon>Oomycota</taxon>
        <taxon>Peronosporomycetes</taxon>
        <taxon>Peronosporales</taxon>
        <taxon>Peronosporaceae</taxon>
        <taxon>Phytophthora</taxon>
    </lineage>
</organism>
<proteinExistence type="predicted"/>
<feature type="signal peptide" evidence="1">
    <location>
        <begin position="1"/>
        <end position="16"/>
    </location>
</feature>
<accession>A0A8S9UYN0</accession>
<evidence type="ECO:0000313" key="4">
    <source>
        <dbReference type="Proteomes" id="UP000704712"/>
    </source>
</evidence>
<gene>
    <name evidence="3" type="ORF">GN958_ATG05349</name>
</gene>
<dbReference type="InterPro" id="IPR007021">
    <property type="entry name" value="DUF659"/>
</dbReference>
<evidence type="ECO:0000259" key="2">
    <source>
        <dbReference type="Pfam" id="PF04937"/>
    </source>
</evidence>
<dbReference type="AlphaFoldDB" id="A0A8S9UYN0"/>
<feature type="domain" description="DUF659" evidence="2">
    <location>
        <begin position="104"/>
        <end position="181"/>
    </location>
</feature>
<evidence type="ECO:0000256" key="1">
    <source>
        <dbReference type="SAM" id="SignalP"/>
    </source>
</evidence>
<sequence length="208" mass="23560">MALLALFLATLALEQAKLRTQLQPSVGVVNILPGTRSLLQMKYLHRKKCERIIHHLGEPHVESVRHYLPNKCTKRLKTKAIASCFPAALISSNLTAFTKQFALRQKYTLNTDDWTDINGKRVINYVLQCEREQYNSEFVYTGSTSHDADFMAAVVKRVIESVGFTTIAAVVTNNTATNRLMWSTLTLTVFFSPLHLSRDPSRCEGHDY</sequence>
<dbReference type="Proteomes" id="UP000704712">
    <property type="component" value="Unassembled WGS sequence"/>
</dbReference>